<organism evidence="1 2">
    <name type="scientific">Yoonia litorea</name>
    <dbReference type="NCBI Taxonomy" id="1123755"/>
    <lineage>
        <taxon>Bacteria</taxon>
        <taxon>Pseudomonadati</taxon>
        <taxon>Pseudomonadota</taxon>
        <taxon>Alphaproteobacteria</taxon>
        <taxon>Rhodobacterales</taxon>
        <taxon>Paracoccaceae</taxon>
        <taxon>Yoonia</taxon>
    </lineage>
</organism>
<dbReference type="EMBL" id="FOZM01000001">
    <property type="protein sequence ID" value="SFS14701.1"/>
    <property type="molecule type" value="Genomic_DNA"/>
</dbReference>
<protein>
    <submittedName>
        <fullName evidence="1">Uncharacterized protein</fullName>
    </submittedName>
</protein>
<evidence type="ECO:0000313" key="2">
    <source>
        <dbReference type="Proteomes" id="UP000198926"/>
    </source>
</evidence>
<gene>
    <name evidence="1" type="ORF">SAMN05444714_1739</name>
</gene>
<reference evidence="1 2" key="1">
    <citation type="submission" date="2016-10" db="EMBL/GenBank/DDBJ databases">
        <authorList>
            <person name="de Groot N.N."/>
        </authorList>
    </citation>
    <scope>NUCLEOTIDE SEQUENCE [LARGE SCALE GENOMIC DNA]</scope>
    <source>
        <strain evidence="1 2">DSM 29433</strain>
    </source>
</reference>
<sequence>MSAFVKLSVRSVSRLTQQRLRALKDYSRLPYGALLDDGVEALWEAYQSDGHELPEPSVETT</sequence>
<name>A0A1I6MGH6_9RHOB</name>
<keyword evidence="2" id="KW-1185">Reference proteome</keyword>
<evidence type="ECO:0000313" key="1">
    <source>
        <dbReference type="EMBL" id="SFS14701.1"/>
    </source>
</evidence>
<accession>A0A1I6MGH6</accession>
<proteinExistence type="predicted"/>
<dbReference type="AlphaFoldDB" id="A0A1I6MGH6"/>
<dbReference type="OrthoDB" id="9966867at2"/>
<dbReference type="RefSeq" id="WP_131802556.1">
    <property type="nucleotide sequence ID" value="NZ_FOZM01000001.1"/>
</dbReference>
<dbReference type="Proteomes" id="UP000198926">
    <property type="component" value="Unassembled WGS sequence"/>
</dbReference>